<dbReference type="Gene3D" id="3.10.450.50">
    <property type="match status" value="1"/>
</dbReference>
<reference evidence="2 3" key="1">
    <citation type="submission" date="2023-07" db="EMBL/GenBank/DDBJ databases">
        <title>Sequencing the genomes of 1000 actinobacteria strains.</title>
        <authorList>
            <person name="Klenk H.-P."/>
        </authorList>
    </citation>
    <scope>NUCLEOTIDE SEQUENCE [LARGE SCALE GENOMIC DNA]</scope>
    <source>
        <strain evidence="2 3">DSM 44710</strain>
    </source>
</reference>
<evidence type="ECO:0000313" key="2">
    <source>
        <dbReference type="EMBL" id="MDP9795699.1"/>
    </source>
</evidence>
<evidence type="ECO:0000313" key="3">
    <source>
        <dbReference type="Proteomes" id="UP001240984"/>
    </source>
</evidence>
<dbReference type="SUPFAM" id="SSF54427">
    <property type="entry name" value="NTF2-like"/>
    <property type="match status" value="1"/>
</dbReference>
<organism evidence="2 3">
    <name type="scientific">Catenuloplanes nepalensis</name>
    <dbReference type="NCBI Taxonomy" id="587533"/>
    <lineage>
        <taxon>Bacteria</taxon>
        <taxon>Bacillati</taxon>
        <taxon>Actinomycetota</taxon>
        <taxon>Actinomycetes</taxon>
        <taxon>Micromonosporales</taxon>
        <taxon>Micromonosporaceae</taxon>
        <taxon>Catenuloplanes</taxon>
    </lineage>
</organism>
<dbReference type="Proteomes" id="UP001240984">
    <property type="component" value="Unassembled WGS sequence"/>
</dbReference>
<dbReference type="Pfam" id="PF13577">
    <property type="entry name" value="SnoaL_4"/>
    <property type="match status" value="1"/>
</dbReference>
<dbReference type="RefSeq" id="WP_306831720.1">
    <property type="nucleotide sequence ID" value="NZ_JAUSRA010000001.1"/>
</dbReference>
<evidence type="ECO:0000259" key="1">
    <source>
        <dbReference type="Pfam" id="PF13577"/>
    </source>
</evidence>
<dbReference type="CDD" id="cd00531">
    <property type="entry name" value="NTF2_like"/>
    <property type="match status" value="1"/>
</dbReference>
<gene>
    <name evidence="2" type="ORF">J2S43_004211</name>
</gene>
<proteinExistence type="predicted"/>
<keyword evidence="3" id="KW-1185">Reference proteome</keyword>
<name>A0ABT9MW76_9ACTN</name>
<dbReference type="InterPro" id="IPR037401">
    <property type="entry name" value="SnoaL-like"/>
</dbReference>
<feature type="domain" description="SnoaL-like" evidence="1">
    <location>
        <begin position="10"/>
        <end position="140"/>
    </location>
</feature>
<dbReference type="EMBL" id="JAUSRA010000001">
    <property type="protein sequence ID" value="MDP9795699.1"/>
    <property type="molecule type" value="Genomic_DNA"/>
</dbReference>
<dbReference type="InterPro" id="IPR032710">
    <property type="entry name" value="NTF2-like_dom_sf"/>
</dbReference>
<comment type="caution">
    <text evidence="2">The sequence shown here is derived from an EMBL/GenBank/DDBJ whole genome shotgun (WGS) entry which is preliminary data.</text>
</comment>
<protein>
    <recommendedName>
        <fullName evidence="1">SnoaL-like domain-containing protein</fullName>
    </recommendedName>
</protein>
<accession>A0ABT9MW76</accession>
<sequence length="163" mass="18518">MSIDLESRVRRLEDRHEISEVVIRYATAIDRADWAMFADCLTETVHIDFSEAGMPAADFPREAFQAFARDALSGFTARQHISPNHIVTFDAADADRAVCESYMYAQHYLEGAEGGDFFLMRGSYTQHLVRTPDGWRIERLIQHLGWPEGNPDLPNQARARADS</sequence>